<gene>
    <name evidence="2" type="ORF">BDY21DRAFT_367229</name>
</gene>
<dbReference type="EMBL" id="MU001699">
    <property type="protein sequence ID" value="KAF2453221.1"/>
    <property type="molecule type" value="Genomic_DNA"/>
</dbReference>
<dbReference type="AlphaFoldDB" id="A0A6A6NND3"/>
<evidence type="ECO:0000313" key="2">
    <source>
        <dbReference type="EMBL" id="KAF2453221.1"/>
    </source>
</evidence>
<evidence type="ECO:0000256" key="1">
    <source>
        <dbReference type="SAM" id="MobiDB-lite"/>
    </source>
</evidence>
<feature type="region of interest" description="Disordered" evidence="1">
    <location>
        <begin position="1"/>
        <end position="164"/>
    </location>
</feature>
<accession>A0A6A6NND3</accession>
<keyword evidence="3" id="KW-1185">Reference proteome</keyword>
<feature type="compositionally biased region" description="Polar residues" evidence="1">
    <location>
        <begin position="70"/>
        <end position="85"/>
    </location>
</feature>
<protein>
    <submittedName>
        <fullName evidence="2">Uncharacterized protein</fullName>
    </submittedName>
</protein>
<sequence>MTRKEGRSGDETRRRFGSPAREGQGREIGGRWESGSVGGSDSFAVASGDNEGRRERRMTTRRAAGACGSPRTSASEAGQRSTGTGSDPIATHPRAAAGRARVADESPGRGGADGPGEAWAGAATARRPDRGQDARGDQVHGKRGARGKGGAAAGRLGAAGSPAWDRCSRNGRRSFFSSASFAFRGCGCGAAVRRREAWFAAFAVAGLAAGAQEETRPARRAIGNNPGQGPRPDAVEKAENLDGLLRGLGQPTPVGMHLAQFFLAGTEAYGASPRAAVARAASTARVSRFSIRFSWIEVAVYGSHWKLAGSRGRPPHCCCSRYACYLTLPGHAPTRGALCLRVCECVPVAE</sequence>
<evidence type="ECO:0000313" key="3">
    <source>
        <dbReference type="Proteomes" id="UP000799766"/>
    </source>
</evidence>
<organism evidence="2 3">
    <name type="scientific">Lineolata rhizophorae</name>
    <dbReference type="NCBI Taxonomy" id="578093"/>
    <lineage>
        <taxon>Eukaryota</taxon>
        <taxon>Fungi</taxon>
        <taxon>Dikarya</taxon>
        <taxon>Ascomycota</taxon>
        <taxon>Pezizomycotina</taxon>
        <taxon>Dothideomycetes</taxon>
        <taxon>Dothideomycetes incertae sedis</taxon>
        <taxon>Lineolatales</taxon>
        <taxon>Lineolataceae</taxon>
        <taxon>Lineolata</taxon>
    </lineage>
</organism>
<reference evidence="2" key="1">
    <citation type="journal article" date="2020" name="Stud. Mycol.">
        <title>101 Dothideomycetes genomes: a test case for predicting lifestyles and emergence of pathogens.</title>
        <authorList>
            <person name="Haridas S."/>
            <person name="Albert R."/>
            <person name="Binder M."/>
            <person name="Bloem J."/>
            <person name="Labutti K."/>
            <person name="Salamov A."/>
            <person name="Andreopoulos B."/>
            <person name="Baker S."/>
            <person name="Barry K."/>
            <person name="Bills G."/>
            <person name="Bluhm B."/>
            <person name="Cannon C."/>
            <person name="Castanera R."/>
            <person name="Culley D."/>
            <person name="Daum C."/>
            <person name="Ezra D."/>
            <person name="Gonzalez J."/>
            <person name="Henrissat B."/>
            <person name="Kuo A."/>
            <person name="Liang C."/>
            <person name="Lipzen A."/>
            <person name="Lutzoni F."/>
            <person name="Magnuson J."/>
            <person name="Mondo S."/>
            <person name="Nolan M."/>
            <person name="Ohm R."/>
            <person name="Pangilinan J."/>
            <person name="Park H.-J."/>
            <person name="Ramirez L."/>
            <person name="Alfaro M."/>
            <person name="Sun H."/>
            <person name="Tritt A."/>
            <person name="Yoshinaga Y."/>
            <person name="Zwiers L.-H."/>
            <person name="Turgeon B."/>
            <person name="Goodwin S."/>
            <person name="Spatafora J."/>
            <person name="Crous P."/>
            <person name="Grigoriev I."/>
        </authorList>
    </citation>
    <scope>NUCLEOTIDE SEQUENCE</scope>
    <source>
        <strain evidence="2">ATCC 16933</strain>
    </source>
</reference>
<proteinExistence type="predicted"/>
<feature type="region of interest" description="Disordered" evidence="1">
    <location>
        <begin position="213"/>
        <end position="233"/>
    </location>
</feature>
<feature type="compositionally biased region" description="Basic and acidic residues" evidence="1">
    <location>
        <begin position="1"/>
        <end position="14"/>
    </location>
</feature>
<name>A0A6A6NND3_9PEZI</name>
<feature type="compositionally biased region" description="Basic and acidic residues" evidence="1">
    <location>
        <begin position="126"/>
        <end position="140"/>
    </location>
</feature>
<dbReference type="Proteomes" id="UP000799766">
    <property type="component" value="Unassembled WGS sequence"/>
</dbReference>